<evidence type="ECO:0000256" key="1">
    <source>
        <dbReference type="ARBA" id="ARBA00000900"/>
    </source>
</evidence>
<evidence type="ECO:0000256" key="2">
    <source>
        <dbReference type="ARBA" id="ARBA00004514"/>
    </source>
</evidence>
<comment type="similarity">
    <text evidence="4 16">Belongs to the LTN1 family.</text>
</comment>
<dbReference type="Proteomes" id="UP000515204">
    <property type="component" value="Unplaced"/>
</dbReference>
<organism evidence="19 20">
    <name type="scientific">Dinoponera quadriceps</name>
    <name type="common">South American ant</name>
    <dbReference type="NCBI Taxonomy" id="609295"/>
    <lineage>
        <taxon>Eukaryota</taxon>
        <taxon>Metazoa</taxon>
        <taxon>Ecdysozoa</taxon>
        <taxon>Arthropoda</taxon>
        <taxon>Hexapoda</taxon>
        <taxon>Insecta</taxon>
        <taxon>Pterygota</taxon>
        <taxon>Neoptera</taxon>
        <taxon>Endopterygota</taxon>
        <taxon>Hymenoptera</taxon>
        <taxon>Apocrita</taxon>
        <taxon>Aculeata</taxon>
        <taxon>Formicoidea</taxon>
        <taxon>Formicidae</taxon>
        <taxon>Ponerinae</taxon>
        <taxon>Ponerini</taxon>
        <taxon>Dinoponera</taxon>
    </lineage>
</organism>
<comment type="subcellular location">
    <subcellularLocation>
        <location evidence="2">Cytoplasm</location>
        <location evidence="2">Cytosol</location>
    </subcellularLocation>
</comment>
<evidence type="ECO:0000313" key="19">
    <source>
        <dbReference type="Proteomes" id="UP000515204"/>
    </source>
</evidence>
<dbReference type="InterPro" id="IPR001841">
    <property type="entry name" value="Znf_RING"/>
</dbReference>
<keyword evidence="13 16" id="KW-0862">Zinc</keyword>
<dbReference type="InterPro" id="IPR054478">
    <property type="entry name" value="LTN1_UBC"/>
</dbReference>
<comment type="function">
    <text evidence="16">E3 ubiquitin-protein ligase. Component of the ribosome quality control complex (RQC), a ribosome-associated complex that mediates ubiquitination and extraction of incompletely synthesized nascent chains for proteasomal degradation.</text>
</comment>
<dbReference type="SUPFAM" id="SSF48371">
    <property type="entry name" value="ARM repeat"/>
    <property type="match status" value="1"/>
</dbReference>
<name>A0A6P3WS95_DINQU</name>
<gene>
    <name evidence="20" type="primary">LOC106741448</name>
</gene>
<evidence type="ECO:0000256" key="6">
    <source>
        <dbReference type="ARBA" id="ARBA00017157"/>
    </source>
</evidence>
<dbReference type="GO" id="GO:1990112">
    <property type="term" value="C:RQC complex"/>
    <property type="evidence" value="ECO:0007669"/>
    <property type="project" value="UniProtKB-UniRule"/>
</dbReference>
<dbReference type="GeneID" id="106741448"/>
<evidence type="ECO:0000256" key="5">
    <source>
        <dbReference type="ARBA" id="ARBA00012483"/>
    </source>
</evidence>
<dbReference type="PANTHER" id="PTHR12389:SF0">
    <property type="entry name" value="E3 UBIQUITIN-PROTEIN LIGASE LISTERIN"/>
    <property type="match status" value="1"/>
</dbReference>
<dbReference type="KEGG" id="dqu:106741448"/>
<dbReference type="InterPro" id="IPR054477">
    <property type="entry name" value="LTN1_E3_ligase_6th"/>
</dbReference>
<dbReference type="GO" id="GO:0008270">
    <property type="term" value="F:zinc ion binding"/>
    <property type="evidence" value="ECO:0007669"/>
    <property type="project" value="UniProtKB-KW"/>
</dbReference>
<keyword evidence="11 15" id="KW-0863">Zinc-finger</keyword>
<dbReference type="Gene3D" id="3.30.40.10">
    <property type="entry name" value="Zinc/RING finger domain, C3HC4 (zinc finger)"/>
    <property type="match status" value="1"/>
</dbReference>
<dbReference type="PROSITE" id="PS50089">
    <property type="entry name" value="ZF_RING_2"/>
    <property type="match status" value="1"/>
</dbReference>
<dbReference type="OrthoDB" id="6108at2759"/>
<evidence type="ECO:0000313" key="20">
    <source>
        <dbReference type="RefSeq" id="XP_014468985.1"/>
    </source>
</evidence>
<dbReference type="GO" id="GO:0043023">
    <property type="term" value="F:ribosomal large subunit binding"/>
    <property type="evidence" value="ECO:0007669"/>
    <property type="project" value="TreeGrafter"/>
</dbReference>
<comment type="pathway">
    <text evidence="3 16">Protein modification; protein ubiquitination.</text>
</comment>
<dbReference type="CDD" id="cd16491">
    <property type="entry name" value="RING-CH-C4HC3_LTN1"/>
    <property type="match status" value="1"/>
</dbReference>
<dbReference type="CTD" id="26046"/>
<sequence>MGKNKQAQRTKNNARPSNSSRSAELLGTAMPNFVGFSAVKDGGYVPVLPGLALCNLNEVEMNNVDYGFQVVLKKMNKKDATTKYKALQVFASLCENAELSAVEGMLPFWPRLYCVLSIDIDHRVREAVQLAHAAVVKRVGRGIAMYLKQLAGAWFTSQYDTYPSAASAATNSFNSTFPPWKLVGAIVHCQWEILMYINDNVTVRTAQTLSTQKSLTGEEMETKYQRVLVSSLQAYSSYFRKVPLREVETTSSIHEKILSSSKFWKLAKHDGLPIKTAFFNALTSIMENAERLLRGEKKRIMTTIMNSLDESEPGILSAVWESMLVAITKFDDWYSVVSVDKLVLPKLWRVLRSGGQSCAGIVYPNLLPFVSQFPKLSADTDQLYVNFFDNMRQGFSVKSVQVSRSEMQAVVTSFIECLRYSVLVNAENVALCVRLFRGQLVPVIDACMRENAPMRQLLFTEVTHLLRYWSKNRANEACKSYAPLIRQFWLELRFLFDKLTDAPWTETAASQPLEIELLLTLKHAPDRGRKKLKVKFSGPDDTSVTRQPEAKRPAETDPLFNAELCEFVNALCAIYFNKINDRQSTSYIGPLNEIMRHFASKELFVALSASFKFTKDFFEFYDRRLRPLLLANPDAMAPIVELIFRFITYVSDTEKEKVLRSLVELNDIAITRSVMRSSLSRSNREDRVIKEWYTRADVTELLVDVAREIASPERDDPAMNQSLILLAFETSAGGEALINEEAANEIVSILCDSLSGTDDACPMRFIEFITSLMTLIWSHKRTISSAVQILETLFELCTRGHDDGDSASAATVRDSWKEGLVKSSRDLPPSDFDDLVKRCALIIWSKIHSAHVRDILVDLATDVLEVIVHENEHAPSRQVGETILLFLTASDIKLWAAEATTVAIYGEIATGSLHVSSLQGKTRIFQRWASVDVTGDDISDGMATCLEWAVFTADLLNNLWRKRSSRRRPVADEASSREKLDLPEITEILVDIVQVATVAEMYSRHYKSTERYNDVSKLLDSLRSGFVGLQEHFATSIRRDVPAYVRTNHASYGYMLPYVIRTYYAEFKPGENPVEYYESCRDEGERDEEACVQGLQVLSDFCTPADLPSTTGNVVCALIATRIAMRLEEDDGSACTAAMGKIVSQHKEDPASLLLDQDVSDVSWDRLLLPLEVIRTLSTLVQRAPARLTAEHWDFTLISLTMWQQSVDKSKRNYTDVRVTALIAAASQLYCELQTLMNKHEQEPIPELPPALLDEWKNVFAWDVHSSIARTWRFCADRRNEDTPVIKSTIVLDYLGRAVSLLDKNVLFKRHDGEATQTIDFDETLELSLKLLRSPVPSIQLGAYHMLKHMVSELVQQDKVLVESENFEPSGLNIRRLEEVLLSTQNIVNAMLIEFKLCDTVSCTIQPFTDSYTYTLGYLLAWAVVLDICANAHGDLRYQYAEILKNDLFPSLLNNIFKLMPVEVLQDNKNKAVKLLEIFTTAPSFNFGENWTEWRLDHIVCWLYTNCLRHLPVLVRQWWSTADSRVSATIDKITIHYVSPVLCQEELLNNRLVNMENMQVKVHPTAREVIALYQMDDTKLELSIVLPANHPLGTVTVEPGQHAGGTANWRNCHMQLSIFLTHQNGSVWDGLIMWKRNLDKKFAGVEECYICFSIFHISTYQIPKLSCHACRKKFHTPCLYKWFNTSQKSTCPICRSVF</sequence>
<comment type="catalytic activity">
    <reaction evidence="1 16">
        <text>S-ubiquitinyl-[E2 ubiquitin-conjugating enzyme]-L-cysteine + [acceptor protein]-L-lysine = [E2 ubiquitin-conjugating enzyme]-L-cysteine + N(6)-ubiquitinyl-[acceptor protein]-L-lysine.</text>
        <dbReference type="EC" id="2.3.2.27"/>
    </reaction>
</comment>
<keyword evidence="7" id="KW-0963">Cytoplasm</keyword>
<dbReference type="InterPro" id="IPR016024">
    <property type="entry name" value="ARM-type_fold"/>
</dbReference>
<keyword evidence="12 16" id="KW-0833">Ubl conjugation pathway</keyword>
<evidence type="ECO:0000256" key="11">
    <source>
        <dbReference type="ARBA" id="ARBA00022771"/>
    </source>
</evidence>
<proteinExistence type="inferred from homology"/>
<dbReference type="Pfam" id="PF23009">
    <property type="entry name" value="UBC_like"/>
    <property type="match status" value="1"/>
</dbReference>
<keyword evidence="9 16" id="KW-0479">Metal-binding</keyword>
<evidence type="ECO:0000256" key="8">
    <source>
        <dbReference type="ARBA" id="ARBA00022679"/>
    </source>
</evidence>
<evidence type="ECO:0000256" key="9">
    <source>
        <dbReference type="ARBA" id="ARBA00022723"/>
    </source>
</evidence>
<accession>A0A6P3WS95</accession>
<keyword evidence="19" id="KW-1185">Reference proteome</keyword>
<keyword evidence="10" id="KW-0677">Repeat</keyword>
<dbReference type="GO" id="GO:0016567">
    <property type="term" value="P:protein ubiquitination"/>
    <property type="evidence" value="ECO:0007669"/>
    <property type="project" value="UniProtKB-UniPathway"/>
</dbReference>
<keyword evidence="8 16" id="KW-0808">Transferase</keyword>
<evidence type="ECO:0000256" key="12">
    <source>
        <dbReference type="ARBA" id="ARBA00022786"/>
    </source>
</evidence>
<dbReference type="GO" id="GO:0061630">
    <property type="term" value="F:ubiquitin protein ligase activity"/>
    <property type="evidence" value="ECO:0007669"/>
    <property type="project" value="UniProtKB-UniRule"/>
</dbReference>
<dbReference type="PANTHER" id="PTHR12389">
    <property type="entry name" value="ZINC FINGER PROTEIN 294"/>
    <property type="match status" value="1"/>
</dbReference>
<dbReference type="Pfam" id="PF22999">
    <property type="entry name" value="LTN1_E3_ligase_6th"/>
    <property type="match status" value="1"/>
</dbReference>
<comment type="subunit">
    <text evidence="16">Component of the ribosome quality control complex (RQC).</text>
</comment>
<evidence type="ECO:0000256" key="17">
    <source>
        <dbReference type="SAM" id="MobiDB-lite"/>
    </source>
</evidence>
<dbReference type="RefSeq" id="XP_014468985.1">
    <property type="nucleotide sequence ID" value="XM_014613499.1"/>
</dbReference>
<evidence type="ECO:0000256" key="15">
    <source>
        <dbReference type="PROSITE-ProRule" id="PRU00175"/>
    </source>
</evidence>
<dbReference type="InterPro" id="IPR013083">
    <property type="entry name" value="Znf_RING/FYVE/PHD"/>
</dbReference>
<feature type="region of interest" description="Disordered" evidence="17">
    <location>
        <begin position="1"/>
        <end position="21"/>
    </location>
</feature>
<dbReference type="GO" id="GO:0005829">
    <property type="term" value="C:cytosol"/>
    <property type="evidence" value="ECO:0007669"/>
    <property type="project" value="UniProtKB-SubCell"/>
</dbReference>
<evidence type="ECO:0000256" key="4">
    <source>
        <dbReference type="ARBA" id="ARBA00007997"/>
    </source>
</evidence>
<feature type="compositionally biased region" description="Polar residues" evidence="17">
    <location>
        <begin position="1"/>
        <end position="11"/>
    </location>
</feature>
<dbReference type="InterPro" id="IPR011016">
    <property type="entry name" value="Znf_RING-CH"/>
</dbReference>
<reference evidence="20" key="1">
    <citation type="submission" date="2025-08" db="UniProtKB">
        <authorList>
            <consortium name="RefSeq"/>
        </authorList>
    </citation>
    <scope>IDENTIFICATION</scope>
</reference>
<evidence type="ECO:0000256" key="10">
    <source>
        <dbReference type="ARBA" id="ARBA00022737"/>
    </source>
</evidence>
<dbReference type="FunFam" id="3.30.40.10:FF:000038">
    <property type="entry name" value="E3 ubiquitin-protein ligase listerin"/>
    <property type="match status" value="1"/>
</dbReference>
<dbReference type="InterPro" id="IPR039795">
    <property type="entry name" value="LTN1/Rkr1"/>
</dbReference>
<feature type="domain" description="RING-type" evidence="18">
    <location>
        <begin position="1648"/>
        <end position="1695"/>
    </location>
</feature>
<dbReference type="EC" id="2.3.2.27" evidence="5 16"/>
<evidence type="ECO:0000256" key="13">
    <source>
        <dbReference type="ARBA" id="ARBA00022833"/>
    </source>
</evidence>
<evidence type="ECO:0000256" key="7">
    <source>
        <dbReference type="ARBA" id="ARBA00022490"/>
    </source>
</evidence>
<dbReference type="UniPathway" id="UPA00143"/>
<evidence type="ECO:0000256" key="16">
    <source>
        <dbReference type="RuleBase" id="RU367090"/>
    </source>
</evidence>
<dbReference type="InterPro" id="IPR054476">
    <property type="entry name" value="Ltn1_N"/>
</dbReference>
<dbReference type="SMART" id="SM00744">
    <property type="entry name" value="RINGv"/>
    <property type="match status" value="1"/>
</dbReference>
<dbReference type="SUPFAM" id="SSF57850">
    <property type="entry name" value="RING/U-box"/>
    <property type="match status" value="1"/>
</dbReference>
<dbReference type="InterPro" id="IPR039804">
    <property type="entry name" value="RING-CH-C4HC3_LTN1"/>
</dbReference>
<protein>
    <recommendedName>
        <fullName evidence="6 16">E3 ubiquitin-protein ligase listerin</fullName>
        <ecNumber evidence="5 16">2.3.2.27</ecNumber>
    </recommendedName>
    <alternativeName>
        <fullName evidence="14 16">RING-type E3 ubiquitin transferase listerin</fullName>
    </alternativeName>
</protein>
<dbReference type="Pfam" id="PF22958">
    <property type="entry name" value="Ltn1_1st"/>
    <property type="match status" value="1"/>
</dbReference>
<evidence type="ECO:0000256" key="3">
    <source>
        <dbReference type="ARBA" id="ARBA00004906"/>
    </source>
</evidence>
<dbReference type="GO" id="GO:0072344">
    <property type="term" value="P:rescue of stalled ribosome"/>
    <property type="evidence" value="ECO:0007669"/>
    <property type="project" value="UniProtKB-UniRule"/>
</dbReference>
<dbReference type="GO" id="GO:1990116">
    <property type="term" value="P:ribosome-associated ubiquitin-dependent protein catabolic process"/>
    <property type="evidence" value="ECO:0007669"/>
    <property type="project" value="UniProtKB-UniRule"/>
</dbReference>
<evidence type="ECO:0000259" key="18">
    <source>
        <dbReference type="PROSITE" id="PS50089"/>
    </source>
</evidence>
<evidence type="ECO:0000256" key="14">
    <source>
        <dbReference type="ARBA" id="ARBA00032366"/>
    </source>
</evidence>